<comment type="pathway">
    <text evidence="3">Amino-sugar metabolism; N-acetylneuraminate degradation; D-fructose 6-phosphate from N-acetylneuraminate: step 3/5.</text>
</comment>
<dbReference type="InterPro" id="IPR013785">
    <property type="entry name" value="Aldolase_TIM"/>
</dbReference>
<evidence type="ECO:0000313" key="8">
    <source>
        <dbReference type="EMBL" id="AGW42734.1"/>
    </source>
</evidence>
<dbReference type="InterPro" id="IPR007260">
    <property type="entry name" value="NanE"/>
</dbReference>
<dbReference type="eggNOG" id="COG3010">
    <property type="taxonomic scope" value="Bacteria"/>
</dbReference>
<reference evidence="8 9" key="1">
    <citation type="journal article" date="2013" name="Genome Announc.">
        <title>Complete Genome Sequence of Leifsonia xyli subsp. cynodontis Strain DSM46306, a Gram-Positive Bacterial Pathogen of Grasses.</title>
        <authorList>
            <person name="Monteiro-Vitorello C.B."/>
            <person name="Zerillo M.M."/>
            <person name="Van Sluys M.A."/>
            <person name="Camargo L.E."/>
            <person name="Kitajima J.P."/>
        </authorList>
    </citation>
    <scope>NUCLEOTIDE SEQUENCE [LARGE SCALE GENOMIC DNA]</scope>
    <source>
        <strain evidence="8 9">DSM 46306</strain>
    </source>
</reference>
<organism evidence="8 9">
    <name type="scientific">Leifsonia xyli subsp. cynodontis DSM 46306</name>
    <dbReference type="NCBI Taxonomy" id="1389489"/>
    <lineage>
        <taxon>Bacteria</taxon>
        <taxon>Bacillati</taxon>
        <taxon>Actinomycetota</taxon>
        <taxon>Actinomycetes</taxon>
        <taxon>Micrococcales</taxon>
        <taxon>Microbacteriaceae</taxon>
        <taxon>Leifsonia</taxon>
    </lineage>
</organism>
<keyword evidence="7" id="KW-0119">Carbohydrate metabolism</keyword>
<dbReference type="PATRIC" id="fig|1389489.3.peg.2747"/>
<sequence>MGSPLRNPSIMVSLALAAQKAGAAGIRAEGAEDISQIVRAVQIPVIGIRKKHYDGGEVYITPTRFEVDEIAGAGATILALDATTRPRPGGETLECVVSHAKALGLIVMADLSRAEDAGPAVEAGADVLVTTLVAASEQDIRPGGPNLSVIERLAQSFPDRQIIAEGRFAGPKDVQGALRAGASTVVVGKAVTDAYALTIDLVAAANSLAASRPVG</sequence>
<proteinExistence type="inferred from homology"/>
<keyword evidence="6" id="KW-0413">Isomerase</keyword>
<comment type="similarity">
    <text evidence="4">Belongs to the NanE family.</text>
</comment>
<dbReference type="AlphaFoldDB" id="U3PB03"/>
<gene>
    <name evidence="8" type="ORF">O159_28630</name>
</gene>
<dbReference type="PANTHER" id="PTHR36204">
    <property type="entry name" value="N-ACETYLMANNOSAMINE-6-PHOSPHATE 2-EPIMERASE-RELATED"/>
    <property type="match status" value="1"/>
</dbReference>
<evidence type="ECO:0000256" key="6">
    <source>
        <dbReference type="ARBA" id="ARBA00023235"/>
    </source>
</evidence>
<dbReference type="GO" id="GO:0005829">
    <property type="term" value="C:cytosol"/>
    <property type="evidence" value="ECO:0007669"/>
    <property type="project" value="TreeGrafter"/>
</dbReference>
<dbReference type="GO" id="GO:0047465">
    <property type="term" value="F:N-acylglucosamine-6-phosphate 2-epimerase activity"/>
    <property type="evidence" value="ECO:0007669"/>
    <property type="project" value="UniProtKB-EC"/>
</dbReference>
<dbReference type="PANTHER" id="PTHR36204:SF1">
    <property type="entry name" value="N-ACETYLMANNOSAMINE-6-PHOSPHATE 2-EPIMERASE-RELATED"/>
    <property type="match status" value="1"/>
</dbReference>
<dbReference type="GO" id="GO:0019262">
    <property type="term" value="P:N-acetylneuraminate catabolic process"/>
    <property type="evidence" value="ECO:0007669"/>
    <property type="project" value="UniProtKB-UniPathway"/>
</dbReference>
<evidence type="ECO:0000256" key="5">
    <source>
        <dbReference type="ARBA" id="ARBA00013180"/>
    </source>
</evidence>
<name>U3PB03_LEIXC</name>
<dbReference type="HOGENOM" id="CLU_086300_1_0_11"/>
<dbReference type="GO" id="GO:0006053">
    <property type="term" value="P:N-acetylmannosamine catabolic process"/>
    <property type="evidence" value="ECO:0007669"/>
    <property type="project" value="TreeGrafter"/>
</dbReference>
<dbReference type="STRING" id="1389489.O159_28630"/>
<evidence type="ECO:0000256" key="2">
    <source>
        <dbReference type="ARBA" id="ARBA00002147"/>
    </source>
</evidence>
<dbReference type="KEGG" id="lxy:O159_28630"/>
<dbReference type="Pfam" id="PF04131">
    <property type="entry name" value="NanE"/>
    <property type="match status" value="1"/>
</dbReference>
<accession>U3PB03</accession>
<keyword evidence="9" id="KW-1185">Reference proteome</keyword>
<comment type="catalytic activity">
    <reaction evidence="1">
        <text>an N-acyl-D-glucosamine 6-phosphate = an N-acyl-D-mannosamine 6-phosphate</text>
        <dbReference type="Rhea" id="RHEA:23932"/>
        <dbReference type="ChEBI" id="CHEBI:57599"/>
        <dbReference type="ChEBI" id="CHEBI:57666"/>
        <dbReference type="EC" id="5.1.3.9"/>
    </reaction>
</comment>
<dbReference type="EC" id="5.1.3.9" evidence="5"/>
<evidence type="ECO:0000256" key="7">
    <source>
        <dbReference type="ARBA" id="ARBA00023277"/>
    </source>
</evidence>
<protein>
    <recommendedName>
        <fullName evidence="5">N-acylglucosamine-6-phosphate 2-epimerase</fullName>
        <ecNumber evidence="5">5.1.3.9</ecNumber>
    </recommendedName>
</protein>
<dbReference type="EMBL" id="CP006734">
    <property type="protein sequence ID" value="AGW42734.1"/>
    <property type="molecule type" value="Genomic_DNA"/>
</dbReference>
<dbReference type="Gene3D" id="3.20.20.70">
    <property type="entry name" value="Aldolase class I"/>
    <property type="match status" value="1"/>
</dbReference>
<evidence type="ECO:0000256" key="3">
    <source>
        <dbReference type="ARBA" id="ARBA00005081"/>
    </source>
</evidence>
<dbReference type="SUPFAM" id="SSF51366">
    <property type="entry name" value="Ribulose-phoshate binding barrel"/>
    <property type="match status" value="1"/>
</dbReference>
<dbReference type="UniPathway" id="UPA00629">
    <property type="reaction ID" value="UER00682"/>
</dbReference>
<evidence type="ECO:0000256" key="1">
    <source>
        <dbReference type="ARBA" id="ARBA00000056"/>
    </source>
</evidence>
<evidence type="ECO:0000313" key="9">
    <source>
        <dbReference type="Proteomes" id="UP000016743"/>
    </source>
</evidence>
<dbReference type="InterPro" id="IPR011060">
    <property type="entry name" value="RibuloseP-bd_barrel"/>
</dbReference>
<dbReference type="Proteomes" id="UP000016743">
    <property type="component" value="Chromosome"/>
</dbReference>
<evidence type="ECO:0000256" key="4">
    <source>
        <dbReference type="ARBA" id="ARBA00007439"/>
    </source>
</evidence>
<dbReference type="NCBIfam" id="NF002231">
    <property type="entry name" value="PRK01130.1"/>
    <property type="match status" value="1"/>
</dbReference>
<comment type="function">
    <text evidence="2">Converts N-acetylmannosamine-6-phosphate (ManNAc-6-P) to N-acetylglucosamine-6-phosphate (GlcNAc-6-P).</text>
</comment>